<feature type="compositionally biased region" description="Basic and acidic residues" evidence="1">
    <location>
        <begin position="30"/>
        <end position="40"/>
    </location>
</feature>
<accession>A0A2Z4Y299</accession>
<dbReference type="KEGG" id="schv:BRCON_0211"/>
<evidence type="ECO:0000313" key="2">
    <source>
        <dbReference type="EMBL" id="AXA34988.1"/>
    </source>
</evidence>
<evidence type="ECO:0000256" key="1">
    <source>
        <dbReference type="SAM" id="MobiDB-lite"/>
    </source>
</evidence>
<reference evidence="2 3" key="1">
    <citation type="submission" date="2018-05" db="EMBL/GenBank/DDBJ databases">
        <title>A metagenomic window into the 2 km-deep terrestrial subsurface aquifer revealed taxonomically and functionally diverse microbial community comprising novel uncultured bacterial lineages.</title>
        <authorList>
            <person name="Kadnikov V.V."/>
            <person name="Mardanov A.V."/>
            <person name="Beletsky A.V."/>
            <person name="Banks D."/>
            <person name="Pimenov N.V."/>
            <person name="Frank Y.A."/>
            <person name="Karnachuk O.V."/>
            <person name="Ravin N.V."/>
        </authorList>
    </citation>
    <scope>NUCLEOTIDE SEQUENCE [LARGE SCALE GENOMIC DNA]</scope>
    <source>
        <strain evidence="2">BY</strain>
    </source>
</reference>
<organism evidence="2 3">
    <name type="scientific">Sumerlaea chitinivorans</name>
    <dbReference type="NCBI Taxonomy" id="2250252"/>
    <lineage>
        <taxon>Bacteria</taxon>
        <taxon>Candidatus Sumerlaeota</taxon>
        <taxon>Candidatus Sumerlaeia</taxon>
        <taxon>Candidatus Sumerlaeales</taxon>
        <taxon>Candidatus Sumerlaeaceae</taxon>
        <taxon>Candidatus Sumerlaea</taxon>
    </lineage>
</organism>
<name>A0A2Z4Y299_SUMC1</name>
<protein>
    <submittedName>
        <fullName evidence="2">Uncharacterized protein</fullName>
    </submittedName>
</protein>
<feature type="region of interest" description="Disordered" evidence="1">
    <location>
        <begin position="1"/>
        <end position="40"/>
    </location>
</feature>
<proteinExistence type="predicted"/>
<sequence length="40" mass="4240">MRGGDVVAAGSGKALPPPFFCTRSEVGMEQQRERGSEATE</sequence>
<evidence type="ECO:0000313" key="3">
    <source>
        <dbReference type="Proteomes" id="UP000262583"/>
    </source>
</evidence>
<dbReference type="Proteomes" id="UP000262583">
    <property type="component" value="Chromosome"/>
</dbReference>
<dbReference type="EMBL" id="CP030759">
    <property type="protein sequence ID" value="AXA34988.1"/>
    <property type="molecule type" value="Genomic_DNA"/>
</dbReference>
<gene>
    <name evidence="2" type="ORF">BRCON_0211</name>
</gene>
<dbReference type="AlphaFoldDB" id="A0A2Z4Y299"/>